<protein>
    <submittedName>
        <fullName evidence="2">Uncharacterized protein</fullName>
    </submittedName>
</protein>
<name>A0ABP3EFL9_9ACTN</name>
<evidence type="ECO:0000256" key="1">
    <source>
        <dbReference type="SAM" id="MobiDB-lite"/>
    </source>
</evidence>
<feature type="region of interest" description="Disordered" evidence="1">
    <location>
        <begin position="89"/>
        <end position="108"/>
    </location>
</feature>
<dbReference type="EMBL" id="BAAAGX010000021">
    <property type="protein sequence ID" value="GAA0262001.1"/>
    <property type="molecule type" value="Genomic_DNA"/>
</dbReference>
<evidence type="ECO:0000313" key="2">
    <source>
        <dbReference type="EMBL" id="GAA0262001.1"/>
    </source>
</evidence>
<sequence>MPVPVRADGASSAPPAELPSGAADDAGCTRARAAGAAGFRPPGAPGDEGSAAAAPPDSSAADVEDLSVIANSAASADPGATLKISEACFGPEDSTSSAGADSVRAASL</sequence>
<keyword evidence="3" id="KW-1185">Reference proteome</keyword>
<proteinExistence type="predicted"/>
<reference evidence="3" key="1">
    <citation type="journal article" date="2019" name="Int. J. Syst. Evol. Microbiol.">
        <title>The Global Catalogue of Microorganisms (GCM) 10K type strain sequencing project: providing services to taxonomists for standard genome sequencing and annotation.</title>
        <authorList>
            <consortium name="The Broad Institute Genomics Platform"/>
            <consortium name="The Broad Institute Genome Sequencing Center for Infectious Disease"/>
            <person name="Wu L."/>
            <person name="Ma J."/>
        </authorList>
    </citation>
    <scope>NUCLEOTIDE SEQUENCE [LARGE SCALE GENOMIC DNA]</scope>
    <source>
        <strain evidence="3">JCM 10425</strain>
    </source>
</reference>
<feature type="compositionally biased region" description="Low complexity" evidence="1">
    <location>
        <begin position="21"/>
        <end position="61"/>
    </location>
</feature>
<comment type="caution">
    <text evidence="2">The sequence shown here is derived from an EMBL/GenBank/DDBJ whole genome shotgun (WGS) entry which is preliminary data.</text>
</comment>
<organism evidence="2 3">
    <name type="scientific">Cryptosporangium japonicum</name>
    <dbReference type="NCBI Taxonomy" id="80872"/>
    <lineage>
        <taxon>Bacteria</taxon>
        <taxon>Bacillati</taxon>
        <taxon>Actinomycetota</taxon>
        <taxon>Actinomycetes</taxon>
        <taxon>Cryptosporangiales</taxon>
        <taxon>Cryptosporangiaceae</taxon>
        <taxon>Cryptosporangium</taxon>
    </lineage>
</organism>
<gene>
    <name evidence="2" type="ORF">GCM10009539_54650</name>
</gene>
<accession>A0ABP3EFL9</accession>
<feature type="region of interest" description="Disordered" evidence="1">
    <location>
        <begin position="1"/>
        <end position="62"/>
    </location>
</feature>
<evidence type="ECO:0000313" key="3">
    <source>
        <dbReference type="Proteomes" id="UP001500967"/>
    </source>
</evidence>
<dbReference type="Proteomes" id="UP001500967">
    <property type="component" value="Unassembled WGS sequence"/>
</dbReference>